<dbReference type="Proteomes" id="UP000805193">
    <property type="component" value="Unassembled WGS sequence"/>
</dbReference>
<accession>A0AC60PMI6</accession>
<gene>
    <name evidence="1" type="ORF">HPB47_001983</name>
</gene>
<name>A0AC60PMI6_IXOPE</name>
<reference evidence="1 2" key="1">
    <citation type="journal article" date="2020" name="Cell">
        <title>Large-Scale Comparative Analyses of Tick Genomes Elucidate Their Genetic Diversity and Vector Capacities.</title>
        <authorList>
            <consortium name="Tick Genome and Microbiome Consortium (TIGMIC)"/>
            <person name="Jia N."/>
            <person name="Wang J."/>
            <person name="Shi W."/>
            <person name="Du L."/>
            <person name="Sun Y."/>
            <person name="Zhan W."/>
            <person name="Jiang J.F."/>
            <person name="Wang Q."/>
            <person name="Zhang B."/>
            <person name="Ji P."/>
            <person name="Bell-Sakyi L."/>
            <person name="Cui X.M."/>
            <person name="Yuan T.T."/>
            <person name="Jiang B.G."/>
            <person name="Yang W.F."/>
            <person name="Lam T.T."/>
            <person name="Chang Q.C."/>
            <person name="Ding S.J."/>
            <person name="Wang X.J."/>
            <person name="Zhu J.G."/>
            <person name="Ruan X.D."/>
            <person name="Zhao L."/>
            <person name="Wei J.T."/>
            <person name="Ye R.Z."/>
            <person name="Que T.C."/>
            <person name="Du C.H."/>
            <person name="Zhou Y.H."/>
            <person name="Cheng J.X."/>
            <person name="Dai P.F."/>
            <person name="Guo W.B."/>
            <person name="Han X.H."/>
            <person name="Huang E.J."/>
            <person name="Li L.F."/>
            <person name="Wei W."/>
            <person name="Gao Y.C."/>
            <person name="Liu J.Z."/>
            <person name="Shao H.Z."/>
            <person name="Wang X."/>
            <person name="Wang C.C."/>
            <person name="Yang T.C."/>
            <person name="Huo Q.B."/>
            <person name="Li W."/>
            <person name="Chen H.Y."/>
            <person name="Chen S.E."/>
            <person name="Zhou L.G."/>
            <person name="Ni X.B."/>
            <person name="Tian J.H."/>
            <person name="Sheng Y."/>
            <person name="Liu T."/>
            <person name="Pan Y.S."/>
            <person name="Xia L.Y."/>
            <person name="Li J."/>
            <person name="Zhao F."/>
            <person name="Cao W.C."/>
        </authorList>
    </citation>
    <scope>NUCLEOTIDE SEQUENCE [LARGE SCALE GENOMIC DNA]</scope>
    <source>
        <strain evidence="1">Iper-2018</strain>
    </source>
</reference>
<evidence type="ECO:0000313" key="2">
    <source>
        <dbReference type="Proteomes" id="UP000805193"/>
    </source>
</evidence>
<keyword evidence="2" id="KW-1185">Reference proteome</keyword>
<proteinExistence type="predicted"/>
<comment type="caution">
    <text evidence="1">The sequence shown here is derived from an EMBL/GenBank/DDBJ whole genome shotgun (WGS) entry which is preliminary data.</text>
</comment>
<sequence>MISKRSQSPVGLVVVTFLSLCSMGMILHGLLDRPLEQHHPSQLCGSSVQVIVAIRTAPSHYSVRQAIRKSIGNEATRTALSWRILFYMGSTRDPKSSRFLRKELKKDDIAVVPIPDSSPNAIPIFLEMAAWLHQHCSAQYVVHINDTTFPDLLGLHMYIANLSEEDNGFHCSVQHSVSEQSDPAHKQFFLPHLLPPYCEGDAFVLKTKFLEILVNAAENSPQFPLFGQYVTGQLAKVSNLGHKNIAEAMAGVTDTGNCTRAQKADDTAEGPRERDTSVDMSPAVVETRQRPLQWLGISVRQEKGGYGGSIWRVCKASIPTLLEQAQSQSSVRSSQPSTCVFVASESDQSTRHTHERSKWHRPQARFWKGRFSPAEASGAGGGHEN</sequence>
<protein>
    <submittedName>
        <fullName evidence="1">Uncharacterized protein</fullName>
    </submittedName>
</protein>
<organism evidence="1 2">
    <name type="scientific">Ixodes persulcatus</name>
    <name type="common">Taiga tick</name>
    <dbReference type="NCBI Taxonomy" id="34615"/>
    <lineage>
        <taxon>Eukaryota</taxon>
        <taxon>Metazoa</taxon>
        <taxon>Ecdysozoa</taxon>
        <taxon>Arthropoda</taxon>
        <taxon>Chelicerata</taxon>
        <taxon>Arachnida</taxon>
        <taxon>Acari</taxon>
        <taxon>Parasitiformes</taxon>
        <taxon>Ixodida</taxon>
        <taxon>Ixodoidea</taxon>
        <taxon>Ixodidae</taxon>
        <taxon>Ixodinae</taxon>
        <taxon>Ixodes</taxon>
    </lineage>
</organism>
<evidence type="ECO:0000313" key="1">
    <source>
        <dbReference type="EMBL" id="KAG0422187.1"/>
    </source>
</evidence>
<dbReference type="EMBL" id="JABSTQ010010262">
    <property type="protein sequence ID" value="KAG0422187.1"/>
    <property type="molecule type" value="Genomic_DNA"/>
</dbReference>